<organism evidence="1">
    <name type="scientific">Anopheles atroparvus</name>
    <name type="common">European mosquito</name>
    <dbReference type="NCBI Taxonomy" id="41427"/>
    <lineage>
        <taxon>Eukaryota</taxon>
        <taxon>Metazoa</taxon>
        <taxon>Ecdysozoa</taxon>
        <taxon>Arthropoda</taxon>
        <taxon>Hexapoda</taxon>
        <taxon>Insecta</taxon>
        <taxon>Pterygota</taxon>
        <taxon>Neoptera</taxon>
        <taxon>Endopterygota</taxon>
        <taxon>Diptera</taxon>
        <taxon>Nematocera</taxon>
        <taxon>Culicoidea</taxon>
        <taxon>Culicidae</taxon>
        <taxon>Anophelinae</taxon>
        <taxon>Anopheles</taxon>
    </lineage>
</organism>
<name>A0A182IJI0_ANOAO</name>
<dbReference type="EnsemblMetazoa" id="AATE000340-RA">
    <property type="protein sequence ID" value="AATE000340-PA.1"/>
    <property type="gene ID" value="AATE000340"/>
</dbReference>
<accession>A0A182IJI0</accession>
<dbReference type="AlphaFoldDB" id="A0A182IJI0"/>
<protein>
    <submittedName>
        <fullName evidence="1">Uncharacterized protein</fullName>
    </submittedName>
</protein>
<proteinExistence type="predicted"/>
<dbReference type="EMBL" id="AXCP01007543">
    <property type="status" value="NOT_ANNOTATED_CDS"/>
    <property type="molecule type" value="Genomic_DNA"/>
</dbReference>
<dbReference type="EMBL" id="AXCP01007542">
    <property type="status" value="NOT_ANNOTATED_CDS"/>
    <property type="molecule type" value="Genomic_DNA"/>
</dbReference>
<evidence type="ECO:0000313" key="1">
    <source>
        <dbReference type="EnsemblMetazoa" id="AATE000340-PA.1"/>
    </source>
</evidence>
<dbReference type="VEuPathDB" id="VectorBase:AATE000340"/>
<sequence length="273" mass="30318">MKKGGRRMVLEEVILILNQYHMIMISARESSLTWSLKSGDLLNELMRPLKLWPLLNIVDRGQEVMMLGRASDVCSSPSKTEVHAILARIVGPADVTRHHLNAVDWSVYIQMKTQEQARECVEKHRGKHGTTINGVYHTYKIELLDGSSPNQENRSLICMHLALTGATGYMRCLTDCADPESTAIGRPVSSRALPNQENQSLICMHLALTRAPGYMGCLTDCADPESTTVGRPVSSRAVQFESSGALVTPYMGIGKRRCEPFPKNYEAISKNCE</sequence>
<reference evidence="1" key="1">
    <citation type="submission" date="2022-08" db="UniProtKB">
        <authorList>
            <consortium name="EnsemblMetazoa"/>
        </authorList>
    </citation>
    <scope>IDENTIFICATION</scope>
    <source>
        <strain evidence="1">EBRO</strain>
    </source>
</reference>